<dbReference type="EMBL" id="LAVV01009024">
    <property type="protein sequence ID" value="KNZ51401.1"/>
    <property type="molecule type" value="Genomic_DNA"/>
</dbReference>
<comment type="caution">
    <text evidence="2">The sequence shown here is derived from an EMBL/GenBank/DDBJ whole genome shotgun (WGS) entry which is preliminary data.</text>
</comment>
<protein>
    <submittedName>
        <fullName evidence="2">Uncharacterized protein</fullName>
    </submittedName>
</protein>
<dbReference type="AlphaFoldDB" id="A0A0L6US90"/>
<keyword evidence="1" id="KW-0812">Transmembrane</keyword>
<sequence>MRDGPEVSKANLRNVRAPALAGLHMASFLATSRPSDLSRTSDSARPNMAPMWAHRSTEYLRAAEALPRVHLIPDCLAKHRYSSAPHDKVSTRPAGVSLSQSQHMLPRTRELPSGNQFKNKRVIFPHGILVSITPLMSRIRSSLVFLHIYIIPISYYFIFKLSIPRLNICIKTERVSSFFPLLCARLAILCARTSSASALCRVKTSMHIGIGLKDDVLVMACTRLIARQVNSNGYRVMICWLSESRTSAIDRFSQLLFLSRMLSTLPSPQSSSLTLFHLNCMPQTLHYNDCKLIFFLDWWDPYHCQALLHPGHGLDGLRHIKWQPPERYSSSYRCHKNSVKMMGIYIFEFWNVLIIFIRVFGVFGCD</sequence>
<evidence type="ECO:0000313" key="3">
    <source>
        <dbReference type="Proteomes" id="UP000037035"/>
    </source>
</evidence>
<evidence type="ECO:0000256" key="1">
    <source>
        <dbReference type="SAM" id="Phobius"/>
    </source>
</evidence>
<feature type="transmembrane region" description="Helical" evidence="1">
    <location>
        <begin position="342"/>
        <end position="363"/>
    </location>
</feature>
<gene>
    <name evidence="2" type="ORF">VP01_3970g1</name>
</gene>
<evidence type="ECO:0000313" key="2">
    <source>
        <dbReference type="EMBL" id="KNZ51401.1"/>
    </source>
</evidence>
<keyword evidence="1" id="KW-0472">Membrane</keyword>
<keyword evidence="3" id="KW-1185">Reference proteome</keyword>
<reference evidence="2 3" key="1">
    <citation type="submission" date="2015-08" db="EMBL/GenBank/DDBJ databases">
        <title>Next Generation Sequencing and Analysis of the Genome of Puccinia sorghi L Schw, the Causal Agent of Maize Common Rust.</title>
        <authorList>
            <person name="Rochi L."/>
            <person name="Burguener G."/>
            <person name="Darino M."/>
            <person name="Turjanski A."/>
            <person name="Kreff E."/>
            <person name="Dieguez M.J."/>
            <person name="Sacco F."/>
        </authorList>
    </citation>
    <scope>NUCLEOTIDE SEQUENCE [LARGE SCALE GENOMIC DNA]</scope>
    <source>
        <strain evidence="2 3">RO10H11247</strain>
    </source>
</reference>
<name>A0A0L6US90_9BASI</name>
<dbReference type="Proteomes" id="UP000037035">
    <property type="component" value="Unassembled WGS sequence"/>
</dbReference>
<dbReference type="VEuPathDB" id="FungiDB:VP01_3970g1"/>
<organism evidence="2 3">
    <name type="scientific">Puccinia sorghi</name>
    <dbReference type="NCBI Taxonomy" id="27349"/>
    <lineage>
        <taxon>Eukaryota</taxon>
        <taxon>Fungi</taxon>
        <taxon>Dikarya</taxon>
        <taxon>Basidiomycota</taxon>
        <taxon>Pucciniomycotina</taxon>
        <taxon>Pucciniomycetes</taxon>
        <taxon>Pucciniales</taxon>
        <taxon>Pucciniaceae</taxon>
        <taxon>Puccinia</taxon>
    </lineage>
</organism>
<feature type="transmembrane region" description="Helical" evidence="1">
    <location>
        <begin position="141"/>
        <end position="158"/>
    </location>
</feature>
<proteinExistence type="predicted"/>
<dbReference type="STRING" id="27349.A0A0L6US90"/>
<keyword evidence="1" id="KW-1133">Transmembrane helix</keyword>
<accession>A0A0L6US90</accession>